<dbReference type="InterPro" id="IPR049961">
    <property type="entry name" value="ThiI_N"/>
</dbReference>
<dbReference type="InterPro" id="IPR050102">
    <property type="entry name" value="tRNA_sulfurtransferase_ThiI"/>
</dbReference>
<evidence type="ECO:0000256" key="19">
    <source>
        <dbReference type="HAMAP-Rule" id="MF_00021"/>
    </source>
</evidence>
<dbReference type="PANTHER" id="PTHR43209:SF1">
    <property type="entry name" value="TRNA SULFURTRANSFERASE"/>
    <property type="match status" value="1"/>
</dbReference>
<evidence type="ECO:0000256" key="2">
    <source>
        <dbReference type="ARBA" id="ARBA00004948"/>
    </source>
</evidence>
<dbReference type="Pfam" id="PF22025">
    <property type="entry name" value="ThiI_fer"/>
    <property type="match status" value="1"/>
</dbReference>
<evidence type="ECO:0000256" key="3">
    <source>
        <dbReference type="ARBA" id="ARBA00022490"/>
    </source>
</evidence>
<dbReference type="Pfam" id="PF02568">
    <property type="entry name" value="ThiI"/>
    <property type="match status" value="1"/>
</dbReference>
<keyword evidence="3 19" id="KW-0963">Cytoplasm</keyword>
<dbReference type="InterPro" id="IPR020536">
    <property type="entry name" value="ThiI_AANH"/>
</dbReference>
<dbReference type="GO" id="GO:0140741">
    <property type="term" value="F:tRNA-uracil-4 sulfurtransferase activity"/>
    <property type="evidence" value="ECO:0007669"/>
    <property type="project" value="UniProtKB-EC"/>
</dbReference>
<evidence type="ECO:0000256" key="17">
    <source>
        <dbReference type="ARBA" id="ARBA00077849"/>
    </source>
</evidence>
<dbReference type="PANTHER" id="PTHR43209">
    <property type="entry name" value="TRNA SULFURTRANSFERASE"/>
    <property type="match status" value="1"/>
</dbReference>
<dbReference type="Pfam" id="PF02926">
    <property type="entry name" value="THUMP"/>
    <property type="match status" value="1"/>
</dbReference>
<feature type="binding site" evidence="19">
    <location>
        <position position="296"/>
    </location>
    <ligand>
        <name>ATP</name>
        <dbReference type="ChEBI" id="CHEBI:30616"/>
    </ligand>
</feature>
<feature type="binding site" evidence="19">
    <location>
        <position position="265"/>
    </location>
    <ligand>
        <name>ATP</name>
        <dbReference type="ChEBI" id="CHEBI:30616"/>
    </ligand>
</feature>
<dbReference type="InterPro" id="IPR003720">
    <property type="entry name" value="tRNA_STrfase"/>
</dbReference>
<comment type="catalytic activity">
    <reaction evidence="10 19">
        <text>[ThiI sulfur-carrier protein]-S-sulfanyl-L-cysteine + a uridine in tRNA + 2 reduced [2Fe-2S]-[ferredoxin] + ATP + H(+) = [ThiI sulfur-carrier protein]-L-cysteine + a 4-thiouridine in tRNA + 2 oxidized [2Fe-2S]-[ferredoxin] + AMP + diphosphate</text>
        <dbReference type="Rhea" id="RHEA:24176"/>
        <dbReference type="Rhea" id="RHEA-COMP:10000"/>
        <dbReference type="Rhea" id="RHEA-COMP:10001"/>
        <dbReference type="Rhea" id="RHEA-COMP:13337"/>
        <dbReference type="Rhea" id="RHEA-COMP:13338"/>
        <dbReference type="Rhea" id="RHEA-COMP:13339"/>
        <dbReference type="Rhea" id="RHEA-COMP:13340"/>
        <dbReference type="ChEBI" id="CHEBI:15378"/>
        <dbReference type="ChEBI" id="CHEBI:29950"/>
        <dbReference type="ChEBI" id="CHEBI:30616"/>
        <dbReference type="ChEBI" id="CHEBI:33019"/>
        <dbReference type="ChEBI" id="CHEBI:33737"/>
        <dbReference type="ChEBI" id="CHEBI:33738"/>
        <dbReference type="ChEBI" id="CHEBI:61963"/>
        <dbReference type="ChEBI" id="CHEBI:65315"/>
        <dbReference type="ChEBI" id="CHEBI:136798"/>
        <dbReference type="ChEBI" id="CHEBI:456215"/>
        <dbReference type="EC" id="2.8.1.4"/>
    </reaction>
</comment>
<dbReference type="GO" id="GO:0009229">
    <property type="term" value="P:thiamine diphosphate biosynthetic process"/>
    <property type="evidence" value="ECO:0007669"/>
    <property type="project" value="UniProtKB-UniRule"/>
</dbReference>
<dbReference type="Gene3D" id="3.40.50.620">
    <property type="entry name" value="HUPs"/>
    <property type="match status" value="1"/>
</dbReference>
<organism evidence="21 22">
    <name type="scientific">Secundilactobacillus oryzae JCM 18671</name>
    <dbReference type="NCBI Taxonomy" id="1291743"/>
    <lineage>
        <taxon>Bacteria</taxon>
        <taxon>Bacillati</taxon>
        <taxon>Bacillota</taxon>
        <taxon>Bacilli</taxon>
        <taxon>Lactobacillales</taxon>
        <taxon>Lactobacillaceae</taxon>
        <taxon>Secundilactobacillus</taxon>
    </lineage>
</organism>
<evidence type="ECO:0000259" key="20">
    <source>
        <dbReference type="PROSITE" id="PS51165"/>
    </source>
</evidence>
<evidence type="ECO:0000256" key="10">
    <source>
        <dbReference type="ARBA" id="ARBA00050570"/>
    </source>
</evidence>
<evidence type="ECO:0000256" key="11">
    <source>
        <dbReference type="ARBA" id="ARBA00052330"/>
    </source>
</evidence>
<comment type="subcellular location">
    <subcellularLocation>
        <location evidence="1 19">Cytoplasm</location>
    </subcellularLocation>
</comment>
<feature type="domain" description="THUMP" evidence="20">
    <location>
        <begin position="60"/>
        <end position="165"/>
    </location>
</feature>
<comment type="caution">
    <text evidence="21">The sequence shown here is derived from an EMBL/GenBank/DDBJ whole genome shotgun (WGS) entry which is preliminary data.</text>
</comment>
<dbReference type="RefSeq" id="WP_034527807.1">
    <property type="nucleotide sequence ID" value="NZ_BBJM01000015.1"/>
</dbReference>
<evidence type="ECO:0000313" key="22">
    <source>
        <dbReference type="Proteomes" id="UP000028700"/>
    </source>
</evidence>
<dbReference type="GO" id="GO:0005524">
    <property type="term" value="F:ATP binding"/>
    <property type="evidence" value="ECO:0007669"/>
    <property type="project" value="UniProtKB-UniRule"/>
</dbReference>
<reference evidence="21" key="1">
    <citation type="journal article" date="2014" name="Genome Announc.">
        <title>Draft Genome Sequence of Lactobacillus oryzae Strain SG293T.</title>
        <authorList>
            <person name="Tanizawa Y."/>
            <person name="Fujisawa T."/>
            <person name="Mochizuki T."/>
            <person name="Kaminuma E."/>
            <person name="Nakamura Y."/>
            <person name="Tohno M."/>
        </authorList>
    </citation>
    <scope>NUCLEOTIDE SEQUENCE [LARGE SCALE GENOMIC DNA]</scope>
    <source>
        <strain evidence="21">SG293</strain>
    </source>
</reference>
<evidence type="ECO:0000256" key="15">
    <source>
        <dbReference type="ARBA" id="ARBA00071867"/>
    </source>
</evidence>
<evidence type="ECO:0000256" key="13">
    <source>
        <dbReference type="ARBA" id="ARBA00061472"/>
    </source>
</evidence>
<evidence type="ECO:0000256" key="9">
    <source>
        <dbReference type="ARBA" id="ARBA00022977"/>
    </source>
</evidence>
<dbReference type="GO" id="GO:0052837">
    <property type="term" value="P:thiazole biosynthetic process"/>
    <property type="evidence" value="ECO:0007669"/>
    <property type="project" value="TreeGrafter"/>
</dbReference>
<dbReference type="OrthoDB" id="9773948at2"/>
<dbReference type="GO" id="GO:0005829">
    <property type="term" value="C:cytosol"/>
    <property type="evidence" value="ECO:0007669"/>
    <property type="project" value="TreeGrafter"/>
</dbReference>
<comment type="similarity">
    <text evidence="13 19">Belongs to the ThiI family.</text>
</comment>
<keyword evidence="5 19" id="KW-0808">Transferase</keyword>
<dbReference type="EMBL" id="BBJM01000015">
    <property type="protein sequence ID" value="GAK47929.1"/>
    <property type="molecule type" value="Genomic_DNA"/>
</dbReference>
<dbReference type="PROSITE" id="PS51165">
    <property type="entry name" value="THUMP"/>
    <property type="match status" value="1"/>
</dbReference>
<evidence type="ECO:0000313" key="21">
    <source>
        <dbReference type="EMBL" id="GAK47929.1"/>
    </source>
</evidence>
<keyword evidence="9 19" id="KW-0784">Thiamine biosynthesis</keyword>
<keyword evidence="4 19" id="KW-0820">tRNA-binding</keyword>
<evidence type="ECO:0000256" key="14">
    <source>
        <dbReference type="ARBA" id="ARBA00066827"/>
    </source>
</evidence>
<keyword evidence="8 19" id="KW-0694">RNA-binding</keyword>
<keyword evidence="6 19" id="KW-0547">Nucleotide-binding</keyword>
<evidence type="ECO:0000256" key="12">
    <source>
        <dbReference type="ARBA" id="ARBA00058382"/>
    </source>
</evidence>
<dbReference type="SUPFAM" id="SSF143437">
    <property type="entry name" value="THUMP domain-like"/>
    <property type="match status" value="1"/>
</dbReference>
<dbReference type="CDD" id="cd11716">
    <property type="entry name" value="THUMP_ThiI"/>
    <property type="match status" value="1"/>
</dbReference>
<comment type="pathway">
    <text evidence="2 19">Cofactor biosynthesis; thiamine diphosphate biosynthesis.</text>
</comment>
<keyword evidence="7 19" id="KW-0067">ATP-binding</keyword>
<gene>
    <name evidence="19" type="primary">thiI</name>
    <name evidence="21" type="ORF">LOSG293_150200</name>
</gene>
<dbReference type="AlphaFoldDB" id="A0A081BIR1"/>
<comment type="catalytic activity">
    <reaction evidence="11 19">
        <text>[ThiS sulfur-carrier protein]-C-terminal Gly-Gly-AMP + S-sulfanyl-L-cysteinyl-[cysteine desulfurase] + AH2 = [ThiS sulfur-carrier protein]-C-terminal-Gly-aminoethanethioate + L-cysteinyl-[cysteine desulfurase] + A + AMP + 2 H(+)</text>
        <dbReference type="Rhea" id="RHEA:43340"/>
        <dbReference type="Rhea" id="RHEA-COMP:12157"/>
        <dbReference type="Rhea" id="RHEA-COMP:12158"/>
        <dbReference type="Rhea" id="RHEA-COMP:12910"/>
        <dbReference type="Rhea" id="RHEA-COMP:19908"/>
        <dbReference type="ChEBI" id="CHEBI:13193"/>
        <dbReference type="ChEBI" id="CHEBI:15378"/>
        <dbReference type="ChEBI" id="CHEBI:17499"/>
        <dbReference type="ChEBI" id="CHEBI:29950"/>
        <dbReference type="ChEBI" id="CHEBI:61963"/>
        <dbReference type="ChEBI" id="CHEBI:90618"/>
        <dbReference type="ChEBI" id="CHEBI:232372"/>
        <dbReference type="ChEBI" id="CHEBI:456215"/>
    </reaction>
</comment>
<evidence type="ECO:0000256" key="5">
    <source>
        <dbReference type="ARBA" id="ARBA00022679"/>
    </source>
</evidence>
<accession>A0A081BIR1</accession>
<dbReference type="SMART" id="SM00981">
    <property type="entry name" value="THUMP"/>
    <property type="match status" value="1"/>
</dbReference>
<keyword evidence="22" id="KW-1185">Reference proteome</keyword>
<dbReference type="GO" id="GO:0002937">
    <property type="term" value="P:tRNA 4-thiouridine biosynthesis"/>
    <property type="evidence" value="ECO:0007669"/>
    <property type="project" value="TreeGrafter"/>
</dbReference>
<sequence length="405" mass="45335">MNYSEIMVRYGELSTKGKNRKDFIRQLGQNVRQSLQEFENLEIKAQHDRLHVTLNGEPDDAVIKRLSGVFGIENVSPSVKVEKDVAVIKQTAAAMMQEQFVPGMTFKINTRRQDHDFEYDTNQLNDMVGGYVLEKVPGIKVQMKKPDVILRVEVRLNGVFLSSEIIEGAGGLPVGTGGRAVMMLSGGIDSPVASYLAMKRGVKLDMVHFFSPPYTSYQALAKAKELTGKVANFGGDIQFIQVPFRKIQEEIKEKVPEGYLMTIQRRMMLRITAAIAEARHTKGIFTGESLGQVASQTLESMMAINDVTTMPVLRPLVSMDKDEIIKIAEKIDTYDLSILPFEDCCTIFTPPAPKTRPDLEKSRNFEKLIDVDALVKEAVDGIEIVNIKPNETFLNKQEDVFAELL</sequence>
<dbReference type="GO" id="GO:0004810">
    <property type="term" value="F:CCA tRNA nucleotidyltransferase activity"/>
    <property type="evidence" value="ECO:0007669"/>
    <property type="project" value="InterPro"/>
</dbReference>
<evidence type="ECO:0000256" key="1">
    <source>
        <dbReference type="ARBA" id="ARBA00004496"/>
    </source>
</evidence>
<dbReference type="eggNOG" id="COG0301">
    <property type="taxonomic scope" value="Bacteria"/>
</dbReference>
<dbReference type="Gene3D" id="3.30.2130.30">
    <property type="match status" value="1"/>
</dbReference>
<dbReference type="InterPro" id="IPR054173">
    <property type="entry name" value="ThiI_fer"/>
</dbReference>
<evidence type="ECO:0000256" key="7">
    <source>
        <dbReference type="ARBA" id="ARBA00022840"/>
    </source>
</evidence>
<dbReference type="InterPro" id="IPR049962">
    <property type="entry name" value="THUMP_ThiI"/>
</dbReference>
<evidence type="ECO:0000256" key="18">
    <source>
        <dbReference type="ARBA" id="ARBA00080570"/>
    </source>
</evidence>
<dbReference type="CDD" id="cd01712">
    <property type="entry name" value="PPase_ThiI"/>
    <property type="match status" value="1"/>
</dbReference>
<comment type="function">
    <text evidence="12 19">Catalyzes the ATP-dependent transfer of a sulfur to tRNA to produce 4-thiouridine in position 8 of tRNAs, which functions as a near-UV photosensor. Also catalyzes the transfer of sulfur to the sulfur carrier protein ThiS, forming ThiS-thiocarboxylate. This is a step in the synthesis of thiazole, in the thiamine biosynthesis pathway. The sulfur is donated as persulfide by IscS.</text>
</comment>
<evidence type="ECO:0000256" key="16">
    <source>
        <dbReference type="ARBA" id="ARBA00075337"/>
    </source>
</evidence>
<dbReference type="GO" id="GO:0009228">
    <property type="term" value="P:thiamine biosynthetic process"/>
    <property type="evidence" value="ECO:0007669"/>
    <property type="project" value="UniProtKB-KW"/>
</dbReference>
<proteinExistence type="inferred from homology"/>
<dbReference type="EC" id="2.8.1.4" evidence="14 19"/>
<evidence type="ECO:0000256" key="4">
    <source>
        <dbReference type="ARBA" id="ARBA00022555"/>
    </source>
</evidence>
<feature type="binding site" evidence="19">
    <location>
        <begin position="208"/>
        <end position="209"/>
    </location>
    <ligand>
        <name>ATP</name>
        <dbReference type="ChEBI" id="CHEBI:30616"/>
    </ligand>
</feature>
<feature type="binding site" evidence="19">
    <location>
        <position position="287"/>
    </location>
    <ligand>
        <name>ATP</name>
        <dbReference type="ChEBI" id="CHEBI:30616"/>
    </ligand>
</feature>
<evidence type="ECO:0000256" key="6">
    <source>
        <dbReference type="ARBA" id="ARBA00022741"/>
    </source>
</evidence>
<protein>
    <recommendedName>
        <fullName evidence="15 19">Probable tRNA sulfurtransferase</fullName>
        <ecNumber evidence="14 19">2.8.1.4</ecNumber>
    </recommendedName>
    <alternativeName>
        <fullName evidence="16 19">Sulfur carrier protein ThiS sulfurtransferase</fullName>
    </alternativeName>
    <alternativeName>
        <fullName evidence="17 19">Thiamine biosynthesis protein ThiI</fullName>
    </alternativeName>
    <alternativeName>
        <fullName evidence="18 19">tRNA 4-thiouridine synthase</fullName>
    </alternativeName>
</protein>
<name>A0A081BIR1_9LACO</name>
<dbReference type="FunFam" id="3.40.50.620:FF:000053">
    <property type="entry name" value="Probable tRNA sulfurtransferase"/>
    <property type="match status" value="1"/>
</dbReference>
<dbReference type="InterPro" id="IPR004114">
    <property type="entry name" value="THUMP_dom"/>
</dbReference>
<dbReference type="NCBIfam" id="TIGR00342">
    <property type="entry name" value="tRNA uracil 4-sulfurtransferase ThiI"/>
    <property type="match status" value="1"/>
</dbReference>
<dbReference type="SUPFAM" id="SSF52402">
    <property type="entry name" value="Adenine nucleotide alpha hydrolases-like"/>
    <property type="match status" value="1"/>
</dbReference>
<dbReference type="GO" id="GO:0000049">
    <property type="term" value="F:tRNA binding"/>
    <property type="evidence" value="ECO:0007669"/>
    <property type="project" value="UniProtKB-UniRule"/>
</dbReference>
<dbReference type="InterPro" id="IPR014729">
    <property type="entry name" value="Rossmann-like_a/b/a_fold"/>
</dbReference>
<dbReference type="UniPathway" id="UPA00060"/>
<feature type="binding site" evidence="19">
    <location>
        <begin position="183"/>
        <end position="184"/>
    </location>
    <ligand>
        <name>ATP</name>
        <dbReference type="ChEBI" id="CHEBI:30616"/>
    </ligand>
</feature>
<evidence type="ECO:0000256" key="8">
    <source>
        <dbReference type="ARBA" id="ARBA00022884"/>
    </source>
</evidence>
<dbReference type="HAMAP" id="MF_00021">
    <property type="entry name" value="ThiI"/>
    <property type="match status" value="1"/>
</dbReference>
<dbReference type="STRING" id="1291743.LOSG293_150200"/>
<dbReference type="Proteomes" id="UP000028700">
    <property type="component" value="Unassembled WGS sequence"/>
</dbReference>